<feature type="domain" description="Rv2525c-like glycoside hydrolase-like" evidence="1">
    <location>
        <begin position="16"/>
        <end position="202"/>
    </location>
</feature>
<dbReference type="Proteomes" id="UP000204112">
    <property type="component" value="Segment"/>
</dbReference>
<sequence length="591" mass="66035">MAHLIDYSGGYPGAAAVEAAGFDGAIRYLCNSPDRGLTKKKITKAEADDYKAHGLQLVSNWQLGKGASADFKVGDPFRTGASMGQRALDEHFAVGGSGFTPIYFSVDEDVNLNTWNNRVLPWLNGIASIIGKEWVGVYGGQRSMWWAKEDGFTWLWQTLAWSRYDVNGNWNASLPVQWEDVHIRQYEVDKQKVNGIGIDRNTTHKTDYGQWGINRKPAPVVITEPQENAAVAKPNYTQLDMYGSGYSNRWGARISNILGHTQEAPDSATPENLARYCNGANGVSYHDIIGHGRLVRVVNPDWASWSVLDANPYTYNICFSGSRASMTRAEWLKRELDIRIFAWRAIEIARLKGVDTTVIKPPYKKRAGISDHNYVTRALGIGTHTDLGPNFPWDKLEQFVREYLSGAAPKPIVNAIDQEYGRAKAWIGNPVDPKERPTADGKGRFRKYEFGYIYWSPLTGAHAIPGRLFEVYARFGYETGFLGYPIGDHTVLHKDNDKSKEIVGGVQGFEHGAIYRQEGDDLGWPVGGDIRNMWNRSGFENGPYGWPAGKEIDIVPGVKIQDFTKARLLWAPNKVMALKPTDGHDEVLPVF</sequence>
<protein>
    <submittedName>
        <fullName evidence="2">Lysin A</fullName>
    </submittedName>
</protein>
<dbReference type="InterPro" id="IPR015020">
    <property type="entry name" value="Rv2525c-like_Glyco_Hydro-like"/>
</dbReference>
<name>A0A160DGW5_9CAUD</name>
<dbReference type="OrthoDB" id="2745at10239"/>
<accession>A0A160DGW5</accession>
<dbReference type="InterPro" id="IPR013207">
    <property type="entry name" value="LGFP"/>
</dbReference>
<dbReference type="Pfam" id="PF08310">
    <property type="entry name" value="LGFP"/>
    <property type="match status" value="2"/>
</dbReference>
<dbReference type="SUPFAM" id="SSF55846">
    <property type="entry name" value="N-acetylmuramoyl-L-alanine amidase-like"/>
    <property type="match status" value="1"/>
</dbReference>
<organism evidence="2 3">
    <name type="scientific">Gordonia phage Orchid</name>
    <dbReference type="NCBI Taxonomy" id="1838075"/>
    <lineage>
        <taxon>Viruses</taxon>
        <taxon>Duplodnaviria</taxon>
        <taxon>Heunggongvirae</taxon>
        <taxon>Uroviricota</taxon>
        <taxon>Caudoviricetes</taxon>
        <taxon>Orchidvirus</taxon>
        <taxon>Orchidvirus orchid</taxon>
    </lineage>
</organism>
<gene>
    <name evidence="2" type="primary">29</name>
    <name evidence="2" type="ORF">PBI_ORCHID_29</name>
</gene>
<dbReference type="Gene3D" id="3.20.20.80">
    <property type="entry name" value="Glycosidases"/>
    <property type="match status" value="1"/>
</dbReference>
<dbReference type="RefSeq" id="YP_009274256.1">
    <property type="nucleotide sequence ID" value="NC_030915.1"/>
</dbReference>
<evidence type="ECO:0000259" key="1">
    <source>
        <dbReference type="Pfam" id="PF08924"/>
    </source>
</evidence>
<proteinExistence type="predicted"/>
<dbReference type="KEGG" id="vg:28800372"/>
<dbReference type="GO" id="GO:0008745">
    <property type="term" value="F:N-acetylmuramoyl-L-alanine amidase activity"/>
    <property type="evidence" value="ECO:0007669"/>
    <property type="project" value="InterPro"/>
</dbReference>
<dbReference type="Pfam" id="PF08924">
    <property type="entry name" value="Rv2525c_GlyHyd-like"/>
    <property type="match status" value="1"/>
</dbReference>
<dbReference type="EMBL" id="KU998253">
    <property type="protein sequence ID" value="ANA87376.1"/>
    <property type="molecule type" value="Genomic_DNA"/>
</dbReference>
<dbReference type="GeneID" id="28800372"/>
<dbReference type="Gene3D" id="3.40.80.10">
    <property type="entry name" value="Peptidoglycan recognition protein-like"/>
    <property type="match status" value="1"/>
</dbReference>
<evidence type="ECO:0000313" key="3">
    <source>
        <dbReference type="Proteomes" id="UP000204112"/>
    </source>
</evidence>
<evidence type="ECO:0000313" key="2">
    <source>
        <dbReference type="EMBL" id="ANA87376.1"/>
    </source>
</evidence>
<dbReference type="GO" id="GO:0009253">
    <property type="term" value="P:peptidoglycan catabolic process"/>
    <property type="evidence" value="ECO:0007669"/>
    <property type="project" value="InterPro"/>
</dbReference>
<dbReference type="InterPro" id="IPR036505">
    <property type="entry name" value="Amidase/PGRP_sf"/>
</dbReference>
<keyword evidence="3" id="KW-1185">Reference proteome</keyword>
<reference evidence="3" key="1">
    <citation type="submission" date="2016-03" db="EMBL/GenBank/DDBJ databases">
        <authorList>
            <person name="Ploux O."/>
        </authorList>
    </citation>
    <scope>NUCLEOTIDE SEQUENCE [LARGE SCALE GENOMIC DNA]</scope>
</reference>